<dbReference type="AlphaFoldDB" id="A0A662ZDG1"/>
<dbReference type="Proteomes" id="UP000243374">
    <property type="component" value="Unassembled WGS sequence"/>
</dbReference>
<protein>
    <submittedName>
        <fullName evidence="1">Uncharacterized protein</fullName>
    </submittedName>
</protein>
<reference evidence="1 2" key="1">
    <citation type="submission" date="2016-10" db="EMBL/GenBank/DDBJ databases">
        <authorList>
            <person name="Varghese N."/>
            <person name="Submissions S."/>
        </authorList>
    </citation>
    <scope>NUCLEOTIDE SEQUENCE [LARGE SCALE GENOMIC DNA]</scope>
    <source>
        <strain evidence="1 2">22B</strain>
    </source>
</reference>
<sequence>IHYPNVFIILKEFCNWLKIDLNQNSLKIIYSQIFQVAKKSGTSPVG</sequence>
<evidence type="ECO:0000313" key="1">
    <source>
        <dbReference type="EMBL" id="SFK58459.1"/>
    </source>
</evidence>
<keyword evidence="2" id="KW-1185">Reference proteome</keyword>
<proteinExistence type="predicted"/>
<feature type="non-terminal residue" evidence="1">
    <location>
        <position position="1"/>
    </location>
</feature>
<accession>A0A662ZDG1</accession>
<name>A0A662ZDG1_9GAMM</name>
<dbReference type="EMBL" id="FOSF01000123">
    <property type="protein sequence ID" value="SFK58459.1"/>
    <property type="molecule type" value="Genomic_DNA"/>
</dbReference>
<organism evidence="1 2">
    <name type="scientific">Succinivibrio dextrinosolvens</name>
    <dbReference type="NCBI Taxonomy" id="83771"/>
    <lineage>
        <taxon>Bacteria</taxon>
        <taxon>Pseudomonadati</taxon>
        <taxon>Pseudomonadota</taxon>
        <taxon>Gammaproteobacteria</taxon>
        <taxon>Aeromonadales</taxon>
        <taxon>Succinivibrionaceae</taxon>
        <taxon>Succinivibrio</taxon>
    </lineage>
</organism>
<gene>
    <name evidence="1" type="ORF">SAMN04487865_11234</name>
</gene>
<evidence type="ECO:0000313" key="2">
    <source>
        <dbReference type="Proteomes" id="UP000243374"/>
    </source>
</evidence>